<organism evidence="10 11">
    <name type="scientific">Roseburia porci</name>
    <dbReference type="NCBI Taxonomy" id="2605790"/>
    <lineage>
        <taxon>Bacteria</taxon>
        <taxon>Bacillati</taxon>
        <taxon>Bacillota</taxon>
        <taxon>Clostridia</taxon>
        <taxon>Lachnospirales</taxon>
        <taxon>Lachnospiraceae</taxon>
        <taxon>Roseburia</taxon>
    </lineage>
</organism>
<dbReference type="InterPro" id="IPR001463">
    <property type="entry name" value="Na/Ala_symport"/>
</dbReference>
<evidence type="ECO:0000256" key="6">
    <source>
        <dbReference type="ARBA" id="ARBA00022847"/>
    </source>
</evidence>
<dbReference type="PANTHER" id="PTHR30330">
    <property type="entry name" value="AGSS FAMILY TRANSPORTER, SODIUM-ALANINE"/>
    <property type="match status" value="1"/>
</dbReference>
<accession>A0A6L5YRL9</accession>
<feature type="transmembrane region" description="Helical" evidence="9">
    <location>
        <begin position="403"/>
        <end position="423"/>
    </location>
</feature>
<reference evidence="10 11" key="1">
    <citation type="submission" date="2019-08" db="EMBL/GenBank/DDBJ databases">
        <title>In-depth cultivation of the pig gut microbiome towards novel bacterial diversity and tailored functional studies.</title>
        <authorList>
            <person name="Wylensek D."/>
            <person name="Hitch T.C.A."/>
            <person name="Clavel T."/>
        </authorList>
    </citation>
    <scope>NUCLEOTIDE SEQUENCE [LARGE SCALE GENOMIC DNA]</scope>
    <source>
        <strain evidence="10 11">MUC/MUC-530-WT-4D</strain>
    </source>
</reference>
<feature type="transmembrane region" description="Helical" evidence="9">
    <location>
        <begin position="70"/>
        <end position="92"/>
    </location>
</feature>
<evidence type="ECO:0000313" key="11">
    <source>
        <dbReference type="Proteomes" id="UP000474024"/>
    </source>
</evidence>
<evidence type="ECO:0000256" key="2">
    <source>
        <dbReference type="ARBA" id="ARBA00009261"/>
    </source>
</evidence>
<evidence type="ECO:0000313" key="10">
    <source>
        <dbReference type="EMBL" id="MST74995.1"/>
    </source>
</evidence>
<feature type="transmembrane region" description="Helical" evidence="9">
    <location>
        <begin position="217"/>
        <end position="238"/>
    </location>
</feature>
<proteinExistence type="inferred from homology"/>
<dbReference type="Proteomes" id="UP000474024">
    <property type="component" value="Unassembled WGS sequence"/>
</dbReference>
<gene>
    <name evidence="10" type="ORF">FYJ75_08135</name>
</gene>
<feature type="transmembrane region" description="Helical" evidence="9">
    <location>
        <begin position="180"/>
        <end position="205"/>
    </location>
</feature>
<protein>
    <submittedName>
        <fullName evidence="10">Sodium:alanine symporter family protein</fullName>
    </submittedName>
</protein>
<keyword evidence="7 9" id="KW-1133">Transmembrane helix</keyword>
<dbReference type="PRINTS" id="PR00175">
    <property type="entry name" value="NAALASMPORT"/>
</dbReference>
<dbReference type="EMBL" id="VUNI01000012">
    <property type="protein sequence ID" value="MST74995.1"/>
    <property type="molecule type" value="Genomic_DNA"/>
</dbReference>
<comment type="similarity">
    <text evidence="2 9">Belongs to the alanine or glycine:cation symporter (AGCS) (TC 2.A.25) family.</text>
</comment>
<dbReference type="NCBIfam" id="TIGR00835">
    <property type="entry name" value="agcS"/>
    <property type="match status" value="1"/>
</dbReference>
<feature type="transmembrane region" description="Helical" evidence="9">
    <location>
        <begin position="244"/>
        <end position="270"/>
    </location>
</feature>
<keyword evidence="6 9" id="KW-0769">Symport</keyword>
<keyword evidence="8 9" id="KW-0472">Membrane</keyword>
<evidence type="ECO:0000256" key="1">
    <source>
        <dbReference type="ARBA" id="ARBA00004651"/>
    </source>
</evidence>
<comment type="subcellular location">
    <subcellularLocation>
        <location evidence="1 9">Cell membrane</location>
        <topology evidence="1 9">Multi-pass membrane protein</topology>
    </subcellularLocation>
</comment>
<feature type="transmembrane region" description="Helical" evidence="9">
    <location>
        <begin position="14"/>
        <end position="33"/>
    </location>
</feature>
<dbReference type="Gene3D" id="1.20.1740.10">
    <property type="entry name" value="Amino acid/polyamine transporter I"/>
    <property type="match status" value="1"/>
</dbReference>
<dbReference type="PANTHER" id="PTHR30330:SF3">
    <property type="entry name" value="TRANSCRIPTIONAL REGULATOR, LRP FAMILY"/>
    <property type="match status" value="1"/>
</dbReference>
<evidence type="ECO:0000256" key="7">
    <source>
        <dbReference type="ARBA" id="ARBA00022989"/>
    </source>
</evidence>
<feature type="transmembrane region" description="Helical" evidence="9">
    <location>
        <begin position="363"/>
        <end position="383"/>
    </location>
</feature>
<dbReference type="AlphaFoldDB" id="A0A6L5YRL9"/>
<sequence>MDELSGVLTVVDDFVWGPVMLVLLVGTGIWLTVRLRFRTWRNLGYAIASTFSRESRNAVRGEGDIPPFSALMTALAATIGTGNIVGVATAMVSGGPGALVWMWISAAFGLSSKFSECMLAIKYREVNEKGEMSGGPMYTMKKAYKNKRLGAAMGWIFALLAVVASFGIGNMTQANSISEALHTTFLFQPAIIGIVLTILALLIIVGGIKSISKVSSVVVPLMAVFYVIAGLIVIIINYRNLPAGLYMIFSMAFSVKAVGGGLCGTITAAMMNALHYGVARGVFSNEAGMGSAAITAAAATTDHPVRQGYINMTGTFWDTIVVCTITGLCIASSGVLGMVDAKGEYVKGAALTIAAFRSALGDVGAWLVTIGIALFAFSTILGWEYHGEKAFEYLFGTHRYNMIYRVVFSLIVYVGATTSLNIVWSFSDIANALMAIPNLITLLVLSGSIAKDVDAFQPVIEAEKSARKKNRS</sequence>
<dbReference type="FunFam" id="1.20.1740.10:FF:000004">
    <property type="entry name" value="Sodium:alanine symporter family protein"/>
    <property type="match status" value="1"/>
</dbReference>
<evidence type="ECO:0000256" key="8">
    <source>
        <dbReference type="ARBA" id="ARBA00023136"/>
    </source>
</evidence>
<evidence type="ECO:0000256" key="3">
    <source>
        <dbReference type="ARBA" id="ARBA00022448"/>
    </source>
</evidence>
<comment type="caution">
    <text evidence="10">The sequence shown here is derived from an EMBL/GenBank/DDBJ whole genome shotgun (WGS) entry which is preliminary data.</text>
</comment>
<evidence type="ECO:0000256" key="9">
    <source>
        <dbReference type="RuleBase" id="RU363064"/>
    </source>
</evidence>
<feature type="transmembrane region" description="Helical" evidence="9">
    <location>
        <begin position="149"/>
        <end position="168"/>
    </location>
</feature>
<feature type="transmembrane region" description="Helical" evidence="9">
    <location>
        <begin position="98"/>
        <end position="121"/>
    </location>
</feature>
<name>A0A6L5YRL9_9FIRM</name>
<keyword evidence="11" id="KW-1185">Reference proteome</keyword>
<evidence type="ECO:0000256" key="5">
    <source>
        <dbReference type="ARBA" id="ARBA00022692"/>
    </source>
</evidence>
<dbReference type="GO" id="GO:0005886">
    <property type="term" value="C:plasma membrane"/>
    <property type="evidence" value="ECO:0007669"/>
    <property type="project" value="UniProtKB-SubCell"/>
</dbReference>
<dbReference type="GO" id="GO:0005283">
    <property type="term" value="F:amino acid:sodium symporter activity"/>
    <property type="evidence" value="ECO:0007669"/>
    <property type="project" value="InterPro"/>
</dbReference>
<dbReference type="Pfam" id="PF01235">
    <property type="entry name" value="Na_Ala_symp"/>
    <property type="match status" value="1"/>
</dbReference>
<keyword evidence="5 9" id="KW-0812">Transmembrane</keyword>
<evidence type="ECO:0000256" key="4">
    <source>
        <dbReference type="ARBA" id="ARBA00022475"/>
    </source>
</evidence>
<feature type="transmembrane region" description="Helical" evidence="9">
    <location>
        <begin position="316"/>
        <end position="339"/>
    </location>
</feature>
<keyword evidence="3 9" id="KW-0813">Transport</keyword>
<keyword evidence="4 9" id="KW-1003">Cell membrane</keyword>